<evidence type="ECO:0000313" key="1">
    <source>
        <dbReference type="EMBL" id="GIY76841.1"/>
    </source>
</evidence>
<dbReference type="EMBL" id="BPLR01015537">
    <property type="protein sequence ID" value="GIY76841.1"/>
    <property type="molecule type" value="Genomic_DNA"/>
</dbReference>
<gene>
    <name evidence="1" type="primary">VIT_1</name>
    <name evidence="1" type="ORF">CEXT_293001</name>
</gene>
<dbReference type="Proteomes" id="UP001054945">
    <property type="component" value="Unassembled WGS sequence"/>
</dbReference>
<evidence type="ECO:0000313" key="2">
    <source>
        <dbReference type="Proteomes" id="UP001054945"/>
    </source>
</evidence>
<keyword evidence="2" id="KW-1185">Reference proteome</keyword>
<reference evidence="1 2" key="1">
    <citation type="submission" date="2021-06" db="EMBL/GenBank/DDBJ databases">
        <title>Caerostris extrusa draft genome.</title>
        <authorList>
            <person name="Kono N."/>
            <person name="Arakawa K."/>
        </authorList>
    </citation>
    <scope>NUCLEOTIDE SEQUENCE [LARGE SCALE GENOMIC DNA]</scope>
</reference>
<accession>A0AAV4W2R6</accession>
<organism evidence="1 2">
    <name type="scientific">Caerostris extrusa</name>
    <name type="common">Bark spider</name>
    <name type="synonym">Caerostris bankana</name>
    <dbReference type="NCBI Taxonomy" id="172846"/>
    <lineage>
        <taxon>Eukaryota</taxon>
        <taxon>Metazoa</taxon>
        <taxon>Ecdysozoa</taxon>
        <taxon>Arthropoda</taxon>
        <taxon>Chelicerata</taxon>
        <taxon>Arachnida</taxon>
        <taxon>Araneae</taxon>
        <taxon>Araneomorphae</taxon>
        <taxon>Entelegynae</taxon>
        <taxon>Araneoidea</taxon>
        <taxon>Araneidae</taxon>
        <taxon>Caerostris</taxon>
    </lineage>
</organism>
<sequence length="399" mass="44992">MTCFLSYGSNPEKNFIHLDLKSRFNLTGASECKATVKIPQLGMNYDFTLKHDIDFSDDPKIYLDAHLRKKDVDGKVPVMKLRVLLKFLRRQLQSEVKLQCNLIIEFLSVEGELGSLFYGKIVWVPEGLTTVSFKSEKITVKYSYEDGSSSINIDANVEHPKPQHIKVSGHLDLNKKKQCHLKIMQNDKKKFDLVIDVNKTKTDYTSVTKLVVSDVINLSLVESGDLSMFGRQDCTFEASIKNYDPIRVVHHNEIEQNKAKSTIKYSKNNKEKAVIDVEASLNKEDNKEGYSIKTSIVSPDKSFKDMSLNFKHEISRYGSSAARKTDISFKRDNSDYNAQLSSDFNSNGLEINALMHSPIANFEKQGLSAVLQSSSNNGISSSLSFKTSDDKTISISKLK</sequence>
<dbReference type="AlphaFoldDB" id="A0AAV4W2R6"/>
<comment type="caution">
    <text evidence="1">The sequence shown here is derived from an EMBL/GenBank/DDBJ whole genome shotgun (WGS) entry which is preliminary data.</text>
</comment>
<name>A0AAV4W2R6_CAEEX</name>
<protein>
    <submittedName>
        <fullName evidence="1">Vitellogenin</fullName>
    </submittedName>
</protein>
<proteinExistence type="predicted"/>